<evidence type="ECO:0000259" key="6">
    <source>
        <dbReference type="PROSITE" id="PS00623"/>
    </source>
</evidence>
<feature type="domain" description="Glucose-methanol-choline oxidoreductase N-terminal" evidence="7">
    <location>
        <begin position="257"/>
        <end position="271"/>
    </location>
</feature>
<evidence type="ECO:0000256" key="3">
    <source>
        <dbReference type="ARBA" id="ARBA00022630"/>
    </source>
</evidence>
<dbReference type="EMBL" id="CP102480">
    <property type="protein sequence ID" value="UUX51026.1"/>
    <property type="molecule type" value="Genomic_DNA"/>
</dbReference>
<evidence type="ECO:0000256" key="4">
    <source>
        <dbReference type="ARBA" id="ARBA00022827"/>
    </source>
</evidence>
<comment type="cofactor">
    <cofactor evidence="1">
        <name>FAD</name>
        <dbReference type="ChEBI" id="CHEBI:57692"/>
    </cofactor>
</comment>
<dbReference type="PROSITE" id="PS00624">
    <property type="entry name" value="GMC_OXRED_2"/>
    <property type="match status" value="1"/>
</dbReference>
<keyword evidence="3 5" id="KW-0285">Flavoprotein</keyword>
<dbReference type="AlphaFoldDB" id="A0A9J7AW50"/>
<dbReference type="Proteomes" id="UP001060336">
    <property type="component" value="Chromosome"/>
</dbReference>
<dbReference type="SUPFAM" id="SSF51905">
    <property type="entry name" value="FAD/NAD(P)-binding domain"/>
    <property type="match status" value="1"/>
</dbReference>
<gene>
    <name evidence="8" type="ORF">NUH88_04875</name>
</gene>
<feature type="domain" description="Glucose-methanol-choline oxidoreductase N-terminal" evidence="6">
    <location>
        <begin position="81"/>
        <end position="104"/>
    </location>
</feature>
<dbReference type="KEGG" id="naci:NUH88_04875"/>
<keyword evidence="9" id="KW-1185">Reference proteome</keyword>
<dbReference type="GO" id="GO:0050660">
    <property type="term" value="F:flavin adenine dinucleotide binding"/>
    <property type="evidence" value="ECO:0007669"/>
    <property type="project" value="InterPro"/>
</dbReference>
<dbReference type="PROSITE" id="PS00623">
    <property type="entry name" value="GMC_OXRED_1"/>
    <property type="match status" value="1"/>
</dbReference>
<evidence type="ECO:0000313" key="8">
    <source>
        <dbReference type="EMBL" id="UUX51026.1"/>
    </source>
</evidence>
<organism evidence="8 9">
    <name type="scientific">Nisaea acidiphila</name>
    <dbReference type="NCBI Taxonomy" id="1862145"/>
    <lineage>
        <taxon>Bacteria</taxon>
        <taxon>Pseudomonadati</taxon>
        <taxon>Pseudomonadota</taxon>
        <taxon>Alphaproteobacteria</taxon>
        <taxon>Rhodospirillales</taxon>
        <taxon>Thalassobaculaceae</taxon>
        <taxon>Nisaea</taxon>
    </lineage>
</organism>
<dbReference type="RefSeq" id="WP_257770298.1">
    <property type="nucleotide sequence ID" value="NZ_CP102480.1"/>
</dbReference>
<dbReference type="Gene3D" id="3.30.560.10">
    <property type="entry name" value="Glucose Oxidase, domain 3"/>
    <property type="match status" value="1"/>
</dbReference>
<dbReference type="InterPro" id="IPR036188">
    <property type="entry name" value="FAD/NAD-bd_sf"/>
</dbReference>
<evidence type="ECO:0000259" key="7">
    <source>
        <dbReference type="PROSITE" id="PS00624"/>
    </source>
</evidence>
<comment type="similarity">
    <text evidence="2 5">Belongs to the GMC oxidoreductase family.</text>
</comment>
<accession>A0A9J7AW50</accession>
<evidence type="ECO:0000313" key="9">
    <source>
        <dbReference type="Proteomes" id="UP001060336"/>
    </source>
</evidence>
<dbReference type="InterPro" id="IPR007867">
    <property type="entry name" value="GMC_OxRtase_C"/>
</dbReference>
<dbReference type="Pfam" id="PF00732">
    <property type="entry name" value="GMC_oxred_N"/>
    <property type="match status" value="1"/>
</dbReference>
<dbReference type="InterPro" id="IPR000172">
    <property type="entry name" value="GMC_OxRdtase_N"/>
</dbReference>
<dbReference type="SUPFAM" id="SSF54373">
    <property type="entry name" value="FAD-linked reductases, C-terminal domain"/>
    <property type="match status" value="1"/>
</dbReference>
<dbReference type="Gene3D" id="3.50.50.60">
    <property type="entry name" value="FAD/NAD(P)-binding domain"/>
    <property type="match status" value="1"/>
</dbReference>
<sequence>MDSFDYVIVGAGSAGCVLANRLSADPSVTVCLLEAGPPDYHPMIHIPAGFMKTLVDPSVNWLYQSEPSYWTGGRSIAAPRGKTLGGSSSINGHIYNRGQRLDFDGWAQRGNRGWGYADVLPYFKRTERRIGEGDETFRGRDGNMAVTDIDWQHPLCDAFIRGAVSLGIPHNKDYNGQSQEGVSYAQRTIHGRRRMSTARGYLRPAMKRKNLTVRTNAHATRILLDGKTATGVRYSDGGRHGIPTEIRARREVILSGGAVNSPQLLQLSGIGDPELLRGLGIEVRHALPGVGENLRDHYAPRFTARVKNSSSINELARGPRLWGEVFKYFTGQKSILGLSPTLVYCFWHSNEAARNSDLQFTFTPASYKEGVQSKLDDEPGMTIASWQQRPESVGYIRARSADPFEAPAIQPNYLADETDRQVLLSGMKLARRLLQTEPLQPFFAGEIYPGPGVQTDDELLAAARERATTTFHLMGTCRMGPDSDTTAVVDDQLRVRGIEKLRVADASIMPTMPSANLNASTMMIGEKASDLVLGRPAAAAVTLHD</sequence>
<dbReference type="GO" id="GO:0016614">
    <property type="term" value="F:oxidoreductase activity, acting on CH-OH group of donors"/>
    <property type="evidence" value="ECO:0007669"/>
    <property type="project" value="InterPro"/>
</dbReference>
<evidence type="ECO:0000256" key="1">
    <source>
        <dbReference type="ARBA" id="ARBA00001974"/>
    </source>
</evidence>
<proteinExistence type="inferred from homology"/>
<dbReference type="PANTHER" id="PTHR11552:SF147">
    <property type="entry name" value="CHOLINE DEHYDROGENASE, MITOCHONDRIAL"/>
    <property type="match status" value="1"/>
</dbReference>
<dbReference type="InterPro" id="IPR012132">
    <property type="entry name" value="GMC_OxRdtase"/>
</dbReference>
<dbReference type="Pfam" id="PF05199">
    <property type="entry name" value="GMC_oxred_C"/>
    <property type="match status" value="1"/>
</dbReference>
<evidence type="ECO:0000256" key="5">
    <source>
        <dbReference type="RuleBase" id="RU003968"/>
    </source>
</evidence>
<evidence type="ECO:0000256" key="2">
    <source>
        <dbReference type="ARBA" id="ARBA00010790"/>
    </source>
</evidence>
<keyword evidence="4 5" id="KW-0274">FAD</keyword>
<dbReference type="PANTHER" id="PTHR11552">
    <property type="entry name" value="GLUCOSE-METHANOL-CHOLINE GMC OXIDOREDUCTASE"/>
    <property type="match status" value="1"/>
</dbReference>
<dbReference type="PIRSF" id="PIRSF000137">
    <property type="entry name" value="Alcohol_oxidase"/>
    <property type="match status" value="1"/>
</dbReference>
<protein>
    <submittedName>
        <fullName evidence="8">GMC family oxidoreductase N-terminal domain-containing protein</fullName>
    </submittedName>
</protein>
<name>A0A9J7AW50_9PROT</name>
<reference evidence="8" key="1">
    <citation type="submission" date="2022-08" db="EMBL/GenBank/DDBJ databases">
        <title>Nisaea acidiphila sp. nov., isolated from a marine algal debris and emended description of the genus Nisaea Urios et al. 2008.</title>
        <authorList>
            <person name="Kwon K."/>
        </authorList>
    </citation>
    <scope>NUCLEOTIDE SEQUENCE</scope>
    <source>
        <strain evidence="8">MEBiC11861</strain>
    </source>
</reference>